<dbReference type="SUPFAM" id="SSF52467">
    <property type="entry name" value="DHS-like NAD/FAD-binding domain"/>
    <property type="match status" value="1"/>
</dbReference>
<comment type="caution">
    <text evidence="8">The sequence shown here is derived from an EMBL/GenBank/DDBJ whole genome shotgun (WGS) entry which is preliminary data.</text>
</comment>
<evidence type="ECO:0000259" key="7">
    <source>
        <dbReference type="PROSITE" id="PS50305"/>
    </source>
</evidence>
<name>A0A4Z1T7D3_GIAMU</name>
<dbReference type="GO" id="GO:0005634">
    <property type="term" value="C:nucleus"/>
    <property type="evidence" value="ECO:0007669"/>
    <property type="project" value="TreeGrafter"/>
</dbReference>
<dbReference type="EMBL" id="VDLU01000002">
    <property type="protein sequence ID" value="TNJ29047.1"/>
    <property type="molecule type" value="Genomic_DNA"/>
</dbReference>
<dbReference type="Gene3D" id="3.40.50.1220">
    <property type="entry name" value="TPP-binding domain"/>
    <property type="match status" value="1"/>
</dbReference>
<evidence type="ECO:0000256" key="5">
    <source>
        <dbReference type="ARBA" id="ARBA00023027"/>
    </source>
</evidence>
<dbReference type="VEuPathDB" id="GiardiaDB:GMRT_14558"/>
<feature type="binding site" evidence="6">
    <location>
        <position position="281"/>
    </location>
    <ligand>
        <name>Zn(2+)</name>
        <dbReference type="ChEBI" id="CHEBI:29105"/>
    </ligand>
</feature>
<feature type="binding site" evidence="6">
    <location>
        <position position="306"/>
    </location>
    <ligand>
        <name>Zn(2+)</name>
        <dbReference type="ChEBI" id="CHEBI:29105"/>
    </ligand>
</feature>
<feature type="active site" description="Proton acceptor" evidence="6">
    <location>
        <position position="270"/>
    </location>
</feature>
<dbReference type="InterPro" id="IPR026591">
    <property type="entry name" value="Sirtuin_cat_small_dom_sf"/>
</dbReference>
<dbReference type="Proteomes" id="UP000315496">
    <property type="component" value="Chromosome 2"/>
</dbReference>
<dbReference type="PROSITE" id="PS50305">
    <property type="entry name" value="SIRTUIN"/>
    <property type="match status" value="1"/>
</dbReference>
<organism evidence="8 9">
    <name type="scientific">Giardia muris</name>
    <dbReference type="NCBI Taxonomy" id="5742"/>
    <lineage>
        <taxon>Eukaryota</taxon>
        <taxon>Metamonada</taxon>
        <taxon>Diplomonadida</taxon>
        <taxon>Hexamitidae</taxon>
        <taxon>Giardiinae</taxon>
        <taxon>Giardia</taxon>
    </lineage>
</organism>
<evidence type="ECO:0000256" key="6">
    <source>
        <dbReference type="PROSITE-ProRule" id="PRU00236"/>
    </source>
</evidence>
<keyword evidence="5" id="KW-0520">NAD</keyword>
<reference evidence="8 9" key="1">
    <citation type="submission" date="2019-05" db="EMBL/GenBank/DDBJ databases">
        <title>The compact genome of Giardia muris reveals important steps in the evolution of intestinal protozoan parasites.</title>
        <authorList>
            <person name="Xu F."/>
            <person name="Jimenez-Gonzalez A."/>
            <person name="Einarsson E."/>
            <person name="Astvaldsson A."/>
            <person name="Peirasmaki D."/>
            <person name="Eckmann L."/>
            <person name="Andersson J.O."/>
            <person name="Svard S.G."/>
            <person name="Jerlstrom-Hultqvist J."/>
        </authorList>
    </citation>
    <scope>NUCLEOTIDE SEQUENCE [LARGE SCALE GENOMIC DNA]</scope>
    <source>
        <strain evidence="8 9">Roberts-Thomson</strain>
    </source>
</reference>
<evidence type="ECO:0000256" key="2">
    <source>
        <dbReference type="ARBA" id="ARBA00022679"/>
    </source>
</evidence>
<gene>
    <name evidence="8" type="ORF">GMRT_14558</name>
</gene>
<evidence type="ECO:0000256" key="1">
    <source>
        <dbReference type="ARBA" id="ARBA00001947"/>
    </source>
</evidence>
<evidence type="ECO:0000313" key="9">
    <source>
        <dbReference type="Proteomes" id="UP000315496"/>
    </source>
</evidence>
<proteinExistence type="predicted"/>
<dbReference type="InterPro" id="IPR003000">
    <property type="entry name" value="Sirtuin"/>
</dbReference>
<keyword evidence="3 6" id="KW-0479">Metal-binding</keyword>
<feature type="domain" description="Deacetylase sirtuin-type" evidence="7">
    <location>
        <begin position="142"/>
        <end position="476"/>
    </location>
</feature>
<evidence type="ECO:0000313" key="8">
    <source>
        <dbReference type="EMBL" id="TNJ29047.1"/>
    </source>
</evidence>
<dbReference type="InterPro" id="IPR029035">
    <property type="entry name" value="DHS-like_NAD/FAD-binding_dom"/>
</dbReference>
<dbReference type="GO" id="GO:0046872">
    <property type="term" value="F:metal ion binding"/>
    <property type="evidence" value="ECO:0007669"/>
    <property type="project" value="UniProtKB-KW"/>
</dbReference>
<dbReference type="PANTHER" id="PTHR11085:SF9">
    <property type="entry name" value="NAD-DEPENDENT PROTEIN DEACETYLASE SIRTUIN-1"/>
    <property type="match status" value="1"/>
</dbReference>
<comment type="cofactor">
    <cofactor evidence="1">
        <name>Zn(2+)</name>
        <dbReference type="ChEBI" id="CHEBI:29105"/>
    </cofactor>
</comment>
<dbReference type="InterPro" id="IPR050134">
    <property type="entry name" value="NAD-dep_sirtuin_deacylases"/>
</dbReference>
<keyword evidence="9" id="KW-1185">Reference proteome</keyword>
<feature type="binding site" evidence="6">
    <location>
        <position position="303"/>
    </location>
    <ligand>
        <name>Zn(2+)</name>
        <dbReference type="ChEBI" id="CHEBI:29105"/>
    </ligand>
</feature>
<feature type="binding site" evidence="6">
    <location>
        <position position="278"/>
    </location>
    <ligand>
        <name>Zn(2+)</name>
        <dbReference type="ChEBI" id="CHEBI:29105"/>
    </ligand>
</feature>
<dbReference type="PANTHER" id="PTHR11085">
    <property type="entry name" value="NAD-DEPENDENT PROTEIN DEACYLASE SIRTUIN-5, MITOCHONDRIAL-RELATED"/>
    <property type="match status" value="1"/>
</dbReference>
<protein>
    <submittedName>
        <fullName evidence="8">NAD-dependent histone deacetylase Sir2</fullName>
    </submittedName>
</protein>
<keyword evidence="4 6" id="KW-0862">Zinc</keyword>
<evidence type="ECO:0000256" key="4">
    <source>
        <dbReference type="ARBA" id="ARBA00022833"/>
    </source>
</evidence>
<accession>A0A4Z1T7D3</accession>
<dbReference type="Pfam" id="PF02146">
    <property type="entry name" value="SIR2"/>
    <property type="match status" value="1"/>
</dbReference>
<dbReference type="GO" id="GO:0070403">
    <property type="term" value="F:NAD+ binding"/>
    <property type="evidence" value="ECO:0007669"/>
    <property type="project" value="InterPro"/>
</dbReference>
<dbReference type="GO" id="GO:0017136">
    <property type="term" value="F:histone deacetylase activity, NAD-dependent"/>
    <property type="evidence" value="ECO:0007669"/>
    <property type="project" value="TreeGrafter"/>
</dbReference>
<evidence type="ECO:0000256" key="3">
    <source>
        <dbReference type="ARBA" id="ARBA00022723"/>
    </source>
</evidence>
<dbReference type="OrthoDB" id="424302at2759"/>
<dbReference type="Gene3D" id="3.30.1600.10">
    <property type="entry name" value="SIR2/SIRT2 'Small Domain"/>
    <property type="match status" value="1"/>
</dbReference>
<dbReference type="InterPro" id="IPR026590">
    <property type="entry name" value="Ssirtuin_cat_dom"/>
</dbReference>
<keyword evidence="2" id="KW-0808">Transferase</keyword>
<dbReference type="AlphaFoldDB" id="A0A4Z1T7D3"/>
<sequence length="530" mass="59573">MNSALEAFLYETQLAAEHLPITPFSVRQVSVNTLGDYPLRPDLSLSTIHDPTHATYIRIDDAPAGSDHDDDDDDDDEILRVFDPSKFRVWILGLLEQGVPPVHILADLGLKLPPNVFGDDVILEFIETMVLELAESQLPRRRLACLQTPAALAAQIKSARNIVFLVGAGISVSSGIPDFRGKNGIYTKLSKYNLKRPTDMFSLDFFRSNPIPFYLFCPEIFPCDDFKPSIVHVFLRLLETKGKLRRVYTQNIDCLEARAGISSSRLVNCHGSFKTFSCLDCGAKFPMEDLRDLVVTDRCIPICARCHHGTLHSSEQREELLKVITNSIPQPDNTLRRFAEARSRQNRAPQSALPLFPTNDPRVLKVPITALQEHISDGPITLQGIIKPQIIFFGEKLPSDLDEYIDDDGDVADLFIAIGSSLRVKPVSGILGRLPRTVPQVLINLESVGRPHHWDLELLGDCDIIIRYLLRDLGWWSDFVACATDLNLHFSRQESLLARQKVFGDQTTPWRYHIRHRIVDGAAGTIRQSN</sequence>